<protein>
    <recommendedName>
        <fullName evidence="1">DUF6129 domain-containing protein</fullName>
    </recommendedName>
</protein>
<dbReference type="Proteomes" id="UP000243359">
    <property type="component" value="Chromosome I"/>
</dbReference>
<evidence type="ECO:0000313" key="3">
    <source>
        <dbReference type="Proteomes" id="UP000243359"/>
    </source>
</evidence>
<evidence type="ECO:0000313" key="2">
    <source>
        <dbReference type="EMBL" id="SDS70679.1"/>
    </source>
</evidence>
<dbReference type="Pfam" id="PF19624">
    <property type="entry name" value="DUF6129"/>
    <property type="match status" value="1"/>
</dbReference>
<sequence length="89" mass="9691">MISQKLLDDVIRRAEEGVLDDALIASLRSAHPGVHFTWCMDDDIVVNARPLVERPRFNLYLVNSSAHCSVLTNDCAAASGVVLAEVIAD</sequence>
<organism evidence="2 3">
    <name type="scientific">Pseudomonas oryzae</name>
    <dbReference type="NCBI Taxonomy" id="1392877"/>
    <lineage>
        <taxon>Bacteria</taxon>
        <taxon>Pseudomonadati</taxon>
        <taxon>Pseudomonadota</taxon>
        <taxon>Gammaproteobacteria</taxon>
        <taxon>Pseudomonadales</taxon>
        <taxon>Pseudomonadaceae</taxon>
        <taxon>Pseudomonas</taxon>
    </lineage>
</organism>
<dbReference type="OrthoDB" id="7960540at2"/>
<dbReference type="EMBL" id="LT629751">
    <property type="protein sequence ID" value="SDS70679.1"/>
    <property type="molecule type" value="Genomic_DNA"/>
</dbReference>
<dbReference type="RefSeq" id="WP_090349182.1">
    <property type="nucleotide sequence ID" value="NZ_LT629751.1"/>
</dbReference>
<gene>
    <name evidence="2" type="ORF">SAMN05216221_2427</name>
</gene>
<dbReference type="STRING" id="1392877.SAMN05216221_2427"/>
<name>A0A1H1UFM0_9PSED</name>
<reference evidence="3" key="1">
    <citation type="submission" date="2016-10" db="EMBL/GenBank/DDBJ databases">
        <authorList>
            <person name="Varghese N."/>
            <person name="Submissions S."/>
        </authorList>
    </citation>
    <scope>NUCLEOTIDE SEQUENCE [LARGE SCALE GENOMIC DNA]</scope>
    <source>
        <strain evidence="3">KCTC 32247</strain>
    </source>
</reference>
<accession>A0A1H1UFM0</accession>
<feature type="domain" description="DUF6129" evidence="1">
    <location>
        <begin position="25"/>
        <end position="74"/>
    </location>
</feature>
<keyword evidence="3" id="KW-1185">Reference proteome</keyword>
<proteinExistence type="predicted"/>
<dbReference type="InterPro" id="IPR046132">
    <property type="entry name" value="DUF6129"/>
</dbReference>
<dbReference type="AlphaFoldDB" id="A0A1H1UFM0"/>
<evidence type="ECO:0000259" key="1">
    <source>
        <dbReference type="Pfam" id="PF19624"/>
    </source>
</evidence>